<keyword evidence="2" id="KW-0058">Aromatic hydrocarbons catabolism</keyword>
<keyword evidence="6" id="KW-1185">Reference proteome</keyword>
<comment type="similarity">
    <text evidence="1">Belongs to the peptidase S33 family.</text>
</comment>
<sequence>MTRIRPYRVEVPDQELADLRNRLTGTRWAPEPAGGDKGYGVPVAAVRELATYWLESYDWRGWEARINAHDQFTTTIDGTNVHFVHVRSPEPDAVPLILTHGWPGTLVEYLDVIGPLTDPRAHGLDPTVAFDVVIPSLPGFAFSGPTPDTGWGPRRIARAWAVLMERLGYQQFGAAGNDWGSYISAELAHIAPATMIGAHVTQVWVPPPADDPDWASTLSGRDARTLADFRDLFDNHASYGAVHGQQPQTIAHALSDSPVGLLGWNAQVMGGLNTDILLTHVAIHWLTGTAGSAIRIYAEHSREPARTSPSTVPLAVAQFAGDLGSIRYLAERAHSRIVSWNEYDRGGHYATHDAPDLWLNDLRTFFATLTARPGSDLTTPDFRTPGRTTT</sequence>
<dbReference type="Gene3D" id="3.40.50.1820">
    <property type="entry name" value="alpha/beta hydrolase"/>
    <property type="match status" value="1"/>
</dbReference>
<dbReference type="Pfam" id="PF06441">
    <property type="entry name" value="EHN"/>
    <property type="match status" value="1"/>
</dbReference>
<evidence type="ECO:0000256" key="1">
    <source>
        <dbReference type="ARBA" id="ARBA00010088"/>
    </source>
</evidence>
<name>A0ABX1R8I7_9PSEU</name>
<proteinExistence type="inferred from homology"/>
<dbReference type="InterPro" id="IPR016292">
    <property type="entry name" value="Epoxide_hydrolase"/>
</dbReference>
<dbReference type="PANTHER" id="PTHR21661">
    <property type="entry name" value="EPOXIDE HYDROLASE 1-RELATED"/>
    <property type="match status" value="1"/>
</dbReference>
<dbReference type="InterPro" id="IPR029058">
    <property type="entry name" value="AB_hydrolase_fold"/>
</dbReference>
<dbReference type="PIRSF" id="PIRSF001112">
    <property type="entry name" value="Epoxide_hydrolase"/>
    <property type="match status" value="1"/>
</dbReference>
<dbReference type="InterPro" id="IPR010497">
    <property type="entry name" value="Epoxide_hydro_N"/>
</dbReference>
<dbReference type="Proteomes" id="UP001296706">
    <property type="component" value="Unassembled WGS sequence"/>
</dbReference>
<feature type="domain" description="Epoxide hydrolase N-terminal" evidence="4">
    <location>
        <begin position="4"/>
        <end position="109"/>
    </location>
</feature>
<dbReference type="EMBL" id="JAAXKY010000002">
    <property type="protein sequence ID" value="NMH75769.1"/>
    <property type="molecule type" value="Genomic_DNA"/>
</dbReference>
<evidence type="ECO:0000256" key="3">
    <source>
        <dbReference type="ARBA" id="ARBA00022801"/>
    </source>
</evidence>
<dbReference type="InterPro" id="IPR000639">
    <property type="entry name" value="Epox_hydrolase-like"/>
</dbReference>
<evidence type="ECO:0000313" key="5">
    <source>
        <dbReference type="EMBL" id="NMH75769.1"/>
    </source>
</evidence>
<organism evidence="5 6">
    <name type="scientific">Pseudonocardia xinjiangensis</name>
    <dbReference type="NCBI Taxonomy" id="75289"/>
    <lineage>
        <taxon>Bacteria</taxon>
        <taxon>Bacillati</taxon>
        <taxon>Actinomycetota</taxon>
        <taxon>Actinomycetes</taxon>
        <taxon>Pseudonocardiales</taxon>
        <taxon>Pseudonocardiaceae</taxon>
        <taxon>Pseudonocardia</taxon>
    </lineage>
</organism>
<dbReference type="GO" id="GO:0016787">
    <property type="term" value="F:hydrolase activity"/>
    <property type="evidence" value="ECO:0007669"/>
    <property type="project" value="UniProtKB-KW"/>
</dbReference>
<keyword evidence="3 5" id="KW-0378">Hydrolase</keyword>
<dbReference type="SUPFAM" id="SSF53474">
    <property type="entry name" value="alpha/beta-Hydrolases"/>
    <property type="match status" value="1"/>
</dbReference>
<reference evidence="5 6" key="1">
    <citation type="submission" date="2020-04" db="EMBL/GenBank/DDBJ databases">
        <authorList>
            <person name="Klaysubun C."/>
            <person name="Duangmal K."/>
            <person name="Lipun K."/>
        </authorList>
    </citation>
    <scope>NUCLEOTIDE SEQUENCE [LARGE SCALE GENOMIC DNA]</scope>
    <source>
        <strain evidence="5 6">JCM 11839</strain>
    </source>
</reference>
<evidence type="ECO:0000313" key="6">
    <source>
        <dbReference type="Proteomes" id="UP001296706"/>
    </source>
</evidence>
<evidence type="ECO:0000259" key="4">
    <source>
        <dbReference type="Pfam" id="PF06441"/>
    </source>
</evidence>
<dbReference type="PRINTS" id="PR00412">
    <property type="entry name" value="EPOXHYDRLASE"/>
</dbReference>
<accession>A0ABX1R8I7</accession>
<comment type="caution">
    <text evidence="5">The sequence shown here is derived from an EMBL/GenBank/DDBJ whole genome shotgun (WGS) entry which is preliminary data.</text>
</comment>
<evidence type="ECO:0000256" key="2">
    <source>
        <dbReference type="ARBA" id="ARBA00022797"/>
    </source>
</evidence>
<protein>
    <submittedName>
        <fullName evidence="5">Epoxide hydrolase</fullName>
    </submittedName>
</protein>
<gene>
    <name evidence="5" type="ORF">HF577_01425</name>
</gene>
<dbReference type="PANTHER" id="PTHR21661:SF35">
    <property type="entry name" value="EPOXIDE HYDROLASE"/>
    <property type="match status" value="1"/>
</dbReference>